<dbReference type="AlphaFoldDB" id="A0A1I0AQQ4"/>
<dbReference type="OrthoDB" id="5699267at2"/>
<dbReference type="RefSeq" id="WP_091849028.1">
    <property type="nucleotide sequence ID" value="NZ_FOHZ01000003.1"/>
</dbReference>
<keyword evidence="1" id="KW-0732">Signal</keyword>
<name>A0A1I0AQQ4_9GAMM</name>
<feature type="signal peptide" evidence="1">
    <location>
        <begin position="1"/>
        <end position="39"/>
    </location>
</feature>
<protein>
    <recommendedName>
        <fullName evidence="4">Beta-barrel porin 2</fullName>
    </recommendedName>
</protein>
<evidence type="ECO:0000313" key="3">
    <source>
        <dbReference type="Proteomes" id="UP000198762"/>
    </source>
</evidence>
<proteinExistence type="predicted"/>
<gene>
    <name evidence="2" type="ORF">SAMN04487962_10342</name>
</gene>
<keyword evidence="3" id="KW-1185">Reference proteome</keyword>
<feature type="chain" id="PRO_5011669412" description="Beta-barrel porin 2" evidence="1">
    <location>
        <begin position="40"/>
        <end position="405"/>
    </location>
</feature>
<dbReference type="Proteomes" id="UP000198762">
    <property type="component" value="Unassembled WGS sequence"/>
</dbReference>
<reference evidence="3" key="1">
    <citation type="submission" date="2016-10" db="EMBL/GenBank/DDBJ databases">
        <authorList>
            <person name="Varghese N."/>
            <person name="Submissions S."/>
        </authorList>
    </citation>
    <scope>NUCLEOTIDE SEQUENCE [LARGE SCALE GENOMIC DNA]</scope>
    <source>
        <strain evidence="3">CGMCC 1.6489</strain>
    </source>
</reference>
<accession>A0A1I0AQQ4</accession>
<evidence type="ECO:0000313" key="2">
    <source>
        <dbReference type="EMBL" id="SES95796.1"/>
    </source>
</evidence>
<evidence type="ECO:0008006" key="4">
    <source>
        <dbReference type="Google" id="ProtNLM"/>
    </source>
</evidence>
<dbReference type="EMBL" id="FOHZ01000003">
    <property type="protein sequence ID" value="SES95796.1"/>
    <property type="molecule type" value="Genomic_DNA"/>
</dbReference>
<sequence length="405" mass="45799">MHYSFPFYDLPWRANGACLRPVPLTLAISLLGMSAAAVAQEVEQPDRFRFNAGIGHTWDSNYDRVPDDDPEQISTANAGVRINQELSRQRFTLSAGATRYEHDERDNFDTTTWGGGAAWKGTIGNAFKPHLSWSRRERLVDRAEFEDKDVVTEEETTGGLVITPGNNWSFPLTLRRLDQAHSNDSQEALDYTDEEASVGTRYTSARGSTIGLKVINGQREYPHQDRVRPEDIPESGDLDFDYTTVEFETNWVVSPKTQLESRLGMFDRDGEANDGTGGYALLEGRWAATYKTHVTTGFEYTEPAIGETSDSASEIQRFYLDLEWQATPKILLGTGYAWLHYEFDANPQRDARSERIHKFTPLTARYQATDTLELNLRTVWLDRSSPLDEREFDASIVSLGLDLTL</sequence>
<evidence type="ECO:0000256" key="1">
    <source>
        <dbReference type="SAM" id="SignalP"/>
    </source>
</evidence>
<organism evidence="2 3">
    <name type="scientific">Marinobacter segnicrescens</name>
    <dbReference type="NCBI Taxonomy" id="430453"/>
    <lineage>
        <taxon>Bacteria</taxon>
        <taxon>Pseudomonadati</taxon>
        <taxon>Pseudomonadota</taxon>
        <taxon>Gammaproteobacteria</taxon>
        <taxon>Pseudomonadales</taxon>
        <taxon>Marinobacteraceae</taxon>
        <taxon>Marinobacter</taxon>
    </lineage>
</organism>